<proteinExistence type="inferred from homology"/>
<dbReference type="GO" id="GO:0000184">
    <property type="term" value="P:nuclear-transcribed mRNA catabolic process, nonsense-mediated decay"/>
    <property type="evidence" value="ECO:0007669"/>
    <property type="project" value="UniProtKB-UniRule"/>
</dbReference>
<sequence length="111" mass="12339">LHRVPGEEDSTDASNSAHLPTRAHNSKIQLMAASNCGQILQEREDPFDLKEANYEFYQGVNKMLSIKPIYFEFPIFRGNVTSVEVVRAGSKQKSEIKLSNPVTDLSGASEL</sequence>
<comment type="similarity">
    <text evidence="1 4">Belongs to the SMG8 family.</text>
</comment>
<dbReference type="PANTHER" id="PTHR13091">
    <property type="entry name" value="AMPLIFIED IN BREAST CANCER 2-RELATED"/>
    <property type="match status" value="1"/>
</dbReference>
<accession>A0A820MQS6</accession>
<name>A0A820MQS6_9BILA</name>
<dbReference type="AlphaFoldDB" id="A0A820MQS6"/>
<keyword evidence="2 4" id="KW-0866">Nonsense-mediated mRNA decay</keyword>
<evidence type="ECO:0000256" key="2">
    <source>
        <dbReference type="ARBA" id="ARBA00023161"/>
    </source>
</evidence>
<gene>
    <name evidence="6" type="ORF">OKA104_LOCUS50180</name>
</gene>
<dbReference type="InterPro" id="IPR019354">
    <property type="entry name" value="SMG8-like"/>
</dbReference>
<evidence type="ECO:0000313" key="6">
    <source>
        <dbReference type="EMBL" id="CAF4377673.1"/>
    </source>
</evidence>
<protein>
    <recommendedName>
        <fullName evidence="3 4">Nonsense-mediated mRNA decay factor SMG8</fullName>
    </recommendedName>
</protein>
<evidence type="ECO:0000256" key="3">
    <source>
        <dbReference type="ARBA" id="ARBA00029509"/>
    </source>
</evidence>
<dbReference type="EMBL" id="CAJOAY010024771">
    <property type="protein sequence ID" value="CAF4377673.1"/>
    <property type="molecule type" value="Genomic_DNA"/>
</dbReference>
<dbReference type="PANTHER" id="PTHR13091:SF0">
    <property type="entry name" value="NONSENSE-MEDIATED MRNA DECAY FACTOR SMG8"/>
    <property type="match status" value="1"/>
</dbReference>
<comment type="caution">
    <text evidence="6">The sequence shown here is derived from an EMBL/GenBank/DDBJ whole genome shotgun (WGS) entry which is preliminary data.</text>
</comment>
<dbReference type="Pfam" id="PF10220">
    <property type="entry name" value="Smg8_Smg9"/>
    <property type="match status" value="1"/>
</dbReference>
<reference evidence="6" key="1">
    <citation type="submission" date="2021-02" db="EMBL/GenBank/DDBJ databases">
        <authorList>
            <person name="Nowell W R."/>
        </authorList>
    </citation>
    <scope>NUCLEOTIDE SEQUENCE</scope>
</reference>
<evidence type="ECO:0000256" key="4">
    <source>
        <dbReference type="RuleBase" id="RU367133"/>
    </source>
</evidence>
<feature type="region of interest" description="Disordered" evidence="5">
    <location>
        <begin position="1"/>
        <end position="24"/>
    </location>
</feature>
<feature type="non-terminal residue" evidence="6">
    <location>
        <position position="1"/>
    </location>
</feature>
<organism evidence="6 7">
    <name type="scientific">Adineta steineri</name>
    <dbReference type="NCBI Taxonomy" id="433720"/>
    <lineage>
        <taxon>Eukaryota</taxon>
        <taxon>Metazoa</taxon>
        <taxon>Spiralia</taxon>
        <taxon>Gnathifera</taxon>
        <taxon>Rotifera</taxon>
        <taxon>Eurotatoria</taxon>
        <taxon>Bdelloidea</taxon>
        <taxon>Adinetida</taxon>
        <taxon>Adinetidae</taxon>
        <taxon>Adineta</taxon>
    </lineage>
</organism>
<feature type="non-terminal residue" evidence="6">
    <location>
        <position position="111"/>
    </location>
</feature>
<evidence type="ECO:0000256" key="1">
    <source>
        <dbReference type="ARBA" id="ARBA00006443"/>
    </source>
</evidence>
<comment type="function">
    <text evidence="4">Involved in nonsense-mediated decay (NMD) of mRNAs containing premature stop codons.</text>
</comment>
<evidence type="ECO:0000313" key="7">
    <source>
        <dbReference type="Proteomes" id="UP000663881"/>
    </source>
</evidence>
<evidence type="ECO:0000256" key="5">
    <source>
        <dbReference type="SAM" id="MobiDB-lite"/>
    </source>
</evidence>
<dbReference type="Proteomes" id="UP000663881">
    <property type="component" value="Unassembled WGS sequence"/>
</dbReference>